<comment type="similarity">
    <text evidence="5 14">Belongs to the cytochrome P450 family.</text>
</comment>
<dbReference type="PRINTS" id="PR00463">
    <property type="entry name" value="EP450I"/>
</dbReference>
<dbReference type="RefSeq" id="XP_017779580.1">
    <property type="nucleotide sequence ID" value="XM_017924091.1"/>
</dbReference>
<sequence>MIGLLLVILLAIVTTVRIAKILWSRRALYKISKQLNGPRPSLPLIGNALIFAGDTSLHFERIRSCINAYPHPMRLWLGPNLLLVFSDVNHVEKILSTTKMTHKSDLYDIMKYYVGNGLITNSGPQWKHDRRILLPLFNTNFLKTSFDSMQEHSVSFVRAFEKFVGKGYSDIHHEVHCLNFDIIGEIICGVKLDTINGSNLDVLHAMEDIYDNIFSQMVKPWIHSKIAFDLSRYKKERSKIMTTIRHMVMNTIEKSKERVKADPEMLDGSDNFVPIIDQIHMLPDVQLNSDHKLLSDHIMTLFAASEDTTTITLCTTCMCFGMYPEYQKIAAQEVRRVFGDKPRAVTYEDLSELKYLEMCIKDCLRLATIAPIILRKCTEDFEIDKWTIPQGANVLLPIFEIHRDPAQWQVPLHFYPDHFLPENVAKRHPYAYLPFSMGPRGCIGKALALQMLKIELANLLQHYQFECDGKFPDIRLRNDISVRPIDGYKVKVFKRIWD</sequence>
<evidence type="ECO:0000256" key="9">
    <source>
        <dbReference type="ARBA" id="ARBA00022848"/>
    </source>
</evidence>
<evidence type="ECO:0000313" key="15">
    <source>
        <dbReference type="Proteomes" id="UP000695000"/>
    </source>
</evidence>
<gene>
    <name evidence="16" type="primary">LOC108564892</name>
</gene>
<accession>A0ABM1MYD0</accession>
<keyword evidence="8" id="KW-0256">Endoplasmic reticulum</keyword>
<dbReference type="InterPro" id="IPR002401">
    <property type="entry name" value="Cyt_P450_E_grp-I"/>
</dbReference>
<dbReference type="PANTHER" id="PTHR24291:SF189">
    <property type="entry name" value="CYTOCHROME P450 4C3-RELATED"/>
    <property type="match status" value="1"/>
</dbReference>
<comment type="subcellular location">
    <subcellularLocation>
        <location evidence="4">Endoplasmic reticulum membrane</location>
        <topology evidence="4">Peripheral membrane protein</topology>
    </subcellularLocation>
    <subcellularLocation>
        <location evidence="3">Microsome membrane</location>
        <topology evidence="3">Peripheral membrane protein</topology>
    </subcellularLocation>
</comment>
<evidence type="ECO:0000256" key="8">
    <source>
        <dbReference type="ARBA" id="ARBA00022824"/>
    </source>
</evidence>
<evidence type="ECO:0000256" key="6">
    <source>
        <dbReference type="ARBA" id="ARBA00022617"/>
    </source>
</evidence>
<evidence type="ECO:0000313" key="16">
    <source>
        <dbReference type="RefSeq" id="XP_017779580.1"/>
    </source>
</evidence>
<keyword evidence="12 14" id="KW-0503">Monooxygenase</keyword>
<dbReference type="Proteomes" id="UP000695000">
    <property type="component" value="Unplaced"/>
</dbReference>
<organism evidence="15 16">
    <name type="scientific">Nicrophorus vespilloides</name>
    <name type="common">Boreal carrion beetle</name>
    <dbReference type="NCBI Taxonomy" id="110193"/>
    <lineage>
        <taxon>Eukaryota</taxon>
        <taxon>Metazoa</taxon>
        <taxon>Ecdysozoa</taxon>
        <taxon>Arthropoda</taxon>
        <taxon>Hexapoda</taxon>
        <taxon>Insecta</taxon>
        <taxon>Pterygota</taxon>
        <taxon>Neoptera</taxon>
        <taxon>Endopterygota</taxon>
        <taxon>Coleoptera</taxon>
        <taxon>Polyphaga</taxon>
        <taxon>Staphyliniformia</taxon>
        <taxon>Silphidae</taxon>
        <taxon>Nicrophorinae</taxon>
        <taxon>Nicrophorus</taxon>
    </lineage>
</organism>
<evidence type="ECO:0000256" key="13">
    <source>
        <dbReference type="ARBA" id="ARBA00023136"/>
    </source>
</evidence>
<keyword evidence="11 14" id="KW-0408">Iron</keyword>
<evidence type="ECO:0000256" key="10">
    <source>
        <dbReference type="ARBA" id="ARBA00023002"/>
    </source>
</evidence>
<keyword evidence="15" id="KW-1185">Reference proteome</keyword>
<keyword evidence="9" id="KW-0492">Microsome</keyword>
<evidence type="ECO:0000256" key="7">
    <source>
        <dbReference type="ARBA" id="ARBA00022723"/>
    </source>
</evidence>
<dbReference type="Pfam" id="PF00067">
    <property type="entry name" value="p450"/>
    <property type="match status" value="1"/>
</dbReference>
<evidence type="ECO:0000256" key="12">
    <source>
        <dbReference type="ARBA" id="ARBA00023033"/>
    </source>
</evidence>
<evidence type="ECO:0000256" key="1">
    <source>
        <dbReference type="ARBA" id="ARBA00001971"/>
    </source>
</evidence>
<dbReference type="PANTHER" id="PTHR24291">
    <property type="entry name" value="CYTOCHROME P450 FAMILY 4"/>
    <property type="match status" value="1"/>
</dbReference>
<comment type="function">
    <text evidence="2">May be involved in the metabolism of insect hormones and in the breakdown of synthetic insecticides.</text>
</comment>
<keyword evidence="6 14" id="KW-0349">Heme</keyword>
<keyword evidence="10 14" id="KW-0560">Oxidoreductase</keyword>
<comment type="cofactor">
    <cofactor evidence="1">
        <name>heme</name>
        <dbReference type="ChEBI" id="CHEBI:30413"/>
    </cofactor>
</comment>
<protein>
    <submittedName>
        <fullName evidence="16">Cytochrome P450 4C1-like</fullName>
    </submittedName>
</protein>
<evidence type="ECO:0000256" key="14">
    <source>
        <dbReference type="RuleBase" id="RU000461"/>
    </source>
</evidence>
<dbReference type="InterPro" id="IPR050196">
    <property type="entry name" value="Cytochrome_P450_Monoox"/>
</dbReference>
<evidence type="ECO:0000256" key="11">
    <source>
        <dbReference type="ARBA" id="ARBA00023004"/>
    </source>
</evidence>
<dbReference type="PROSITE" id="PS00086">
    <property type="entry name" value="CYTOCHROME_P450"/>
    <property type="match status" value="1"/>
</dbReference>
<evidence type="ECO:0000256" key="3">
    <source>
        <dbReference type="ARBA" id="ARBA00004174"/>
    </source>
</evidence>
<dbReference type="Gene3D" id="1.10.630.10">
    <property type="entry name" value="Cytochrome P450"/>
    <property type="match status" value="1"/>
</dbReference>
<reference evidence="16" key="1">
    <citation type="submission" date="2025-08" db="UniProtKB">
        <authorList>
            <consortium name="RefSeq"/>
        </authorList>
    </citation>
    <scope>IDENTIFICATION</scope>
    <source>
        <tissue evidence="16">Whole Larva</tissue>
    </source>
</reference>
<evidence type="ECO:0000256" key="4">
    <source>
        <dbReference type="ARBA" id="ARBA00004406"/>
    </source>
</evidence>
<proteinExistence type="inferred from homology"/>
<dbReference type="InterPro" id="IPR001128">
    <property type="entry name" value="Cyt_P450"/>
</dbReference>
<keyword evidence="13" id="KW-0472">Membrane</keyword>
<evidence type="ECO:0000256" key="2">
    <source>
        <dbReference type="ARBA" id="ARBA00003690"/>
    </source>
</evidence>
<dbReference type="InterPro" id="IPR017972">
    <property type="entry name" value="Cyt_P450_CS"/>
</dbReference>
<dbReference type="PRINTS" id="PR00385">
    <property type="entry name" value="P450"/>
</dbReference>
<evidence type="ECO:0000256" key="5">
    <source>
        <dbReference type="ARBA" id="ARBA00010617"/>
    </source>
</evidence>
<dbReference type="InterPro" id="IPR036396">
    <property type="entry name" value="Cyt_P450_sf"/>
</dbReference>
<dbReference type="SUPFAM" id="SSF48264">
    <property type="entry name" value="Cytochrome P450"/>
    <property type="match status" value="1"/>
</dbReference>
<dbReference type="GeneID" id="108564892"/>
<name>A0ABM1MYD0_NICVS</name>
<keyword evidence="7 14" id="KW-0479">Metal-binding</keyword>